<feature type="domain" description="Thioesterase" evidence="3">
    <location>
        <begin position="37"/>
        <end position="111"/>
    </location>
</feature>
<gene>
    <name evidence="5" type="primary">paaI</name>
    <name evidence="5" type="ORF">FHE65_01960</name>
    <name evidence="4" type="ORF">FHE65_07460</name>
</gene>
<sequence>MWAADVASKALGMECEDAAPGTARVSMVVRDDMVNGHGICHGGLVAALADSTFALACNGYGEVTVAAGFEITFLAPARRGDTLVAVAVERARAGKSGLYDVTVRRRSDAEVIAEFRGRSREVGRVSAP</sequence>
<evidence type="ECO:0000256" key="2">
    <source>
        <dbReference type="ARBA" id="ARBA00022801"/>
    </source>
</evidence>
<dbReference type="CDD" id="cd03443">
    <property type="entry name" value="PaaI_thioesterase"/>
    <property type="match status" value="1"/>
</dbReference>
<reference evidence="5 6" key="1">
    <citation type="submission" date="2019-05" db="EMBL/GenBank/DDBJ databases">
        <title>Mumia sp. nov., isolated from the intestinal contents of plateau pika (Ochotona curzoniae) in the Qinghai-Tibet plateau of China.</title>
        <authorList>
            <person name="Tian Z."/>
        </authorList>
    </citation>
    <scope>NUCLEOTIDE SEQUENCE [LARGE SCALE GENOMIC DNA]</scope>
    <source>
        <strain evidence="6">527</strain>
        <strain evidence="5">Z527</strain>
    </source>
</reference>
<protein>
    <submittedName>
        <fullName evidence="5">Hydroxyphenylacetyl-CoA thioesterase PaaI</fullName>
    </submittedName>
</protein>
<evidence type="ECO:0000313" key="6">
    <source>
        <dbReference type="Proteomes" id="UP000306740"/>
    </source>
</evidence>
<organism evidence="5 6">
    <name type="scientific">Mumia zhuanghuii</name>
    <dbReference type="NCBI Taxonomy" id="2585211"/>
    <lineage>
        <taxon>Bacteria</taxon>
        <taxon>Bacillati</taxon>
        <taxon>Actinomycetota</taxon>
        <taxon>Actinomycetes</taxon>
        <taxon>Propionibacteriales</taxon>
        <taxon>Nocardioidaceae</taxon>
        <taxon>Mumia</taxon>
    </lineage>
</organism>
<evidence type="ECO:0000256" key="1">
    <source>
        <dbReference type="ARBA" id="ARBA00008324"/>
    </source>
</evidence>
<dbReference type="OrthoDB" id="32575at2"/>
<dbReference type="Gene3D" id="3.10.129.10">
    <property type="entry name" value="Hotdog Thioesterase"/>
    <property type="match status" value="1"/>
</dbReference>
<dbReference type="PANTHER" id="PTHR42856:SF1">
    <property type="entry name" value="ACYL-COENZYME A THIOESTERASE PAAI"/>
    <property type="match status" value="1"/>
</dbReference>
<evidence type="ECO:0000259" key="3">
    <source>
        <dbReference type="Pfam" id="PF03061"/>
    </source>
</evidence>
<dbReference type="InterPro" id="IPR052723">
    <property type="entry name" value="Acyl-CoA_thioesterase_PaaI"/>
</dbReference>
<evidence type="ECO:0000313" key="5">
    <source>
        <dbReference type="EMBL" id="TNC51345.1"/>
    </source>
</evidence>
<dbReference type="EMBL" id="VDFR01000036">
    <property type="protein sequence ID" value="TNC48421.1"/>
    <property type="molecule type" value="Genomic_DNA"/>
</dbReference>
<dbReference type="EMBL" id="VDFR01000009">
    <property type="protein sequence ID" value="TNC51345.1"/>
    <property type="molecule type" value="Genomic_DNA"/>
</dbReference>
<evidence type="ECO:0000313" key="4">
    <source>
        <dbReference type="EMBL" id="TNC48421.1"/>
    </source>
</evidence>
<dbReference type="PANTHER" id="PTHR42856">
    <property type="entry name" value="ACYL-COENZYME A THIOESTERASE PAAI"/>
    <property type="match status" value="1"/>
</dbReference>
<dbReference type="AlphaFoldDB" id="A0A5C4N031"/>
<comment type="similarity">
    <text evidence="1">Belongs to the thioesterase PaaI family.</text>
</comment>
<dbReference type="GO" id="GO:0016289">
    <property type="term" value="F:acyl-CoA hydrolase activity"/>
    <property type="evidence" value="ECO:0007669"/>
    <property type="project" value="UniProtKB-ARBA"/>
</dbReference>
<comment type="caution">
    <text evidence="5">The sequence shown here is derived from an EMBL/GenBank/DDBJ whole genome shotgun (WGS) entry which is preliminary data.</text>
</comment>
<dbReference type="InterPro" id="IPR029069">
    <property type="entry name" value="HotDog_dom_sf"/>
</dbReference>
<dbReference type="Proteomes" id="UP000306740">
    <property type="component" value="Unassembled WGS sequence"/>
</dbReference>
<proteinExistence type="inferred from homology"/>
<dbReference type="InterPro" id="IPR006683">
    <property type="entry name" value="Thioestr_dom"/>
</dbReference>
<dbReference type="NCBIfam" id="TIGR02286">
    <property type="entry name" value="PaaD"/>
    <property type="match status" value="1"/>
</dbReference>
<dbReference type="InterPro" id="IPR011973">
    <property type="entry name" value="PaaD"/>
</dbReference>
<accession>A0A5C4N031</accession>
<dbReference type="InterPro" id="IPR003736">
    <property type="entry name" value="PAAI_dom"/>
</dbReference>
<dbReference type="NCBIfam" id="TIGR00369">
    <property type="entry name" value="unchar_dom_1"/>
    <property type="match status" value="1"/>
</dbReference>
<dbReference type="Pfam" id="PF03061">
    <property type="entry name" value="4HBT"/>
    <property type="match status" value="1"/>
</dbReference>
<name>A0A5C4N031_9ACTN</name>
<dbReference type="SUPFAM" id="SSF54637">
    <property type="entry name" value="Thioesterase/thiol ester dehydrase-isomerase"/>
    <property type="match status" value="1"/>
</dbReference>
<keyword evidence="2" id="KW-0378">Hydrolase</keyword>
<dbReference type="FunFam" id="3.10.129.10:FF:000022">
    <property type="entry name" value="Phenylacetic acid degradation protein"/>
    <property type="match status" value="1"/>
</dbReference>